<dbReference type="AlphaFoldDB" id="A0A7J9GF14"/>
<comment type="caution">
    <text evidence="2">The sequence shown here is derived from an EMBL/GenBank/DDBJ whole genome shotgun (WGS) entry which is preliminary data.</text>
</comment>
<keyword evidence="1" id="KW-1133">Transmembrane helix</keyword>
<proteinExistence type="predicted"/>
<feature type="transmembrane region" description="Helical" evidence="1">
    <location>
        <begin position="112"/>
        <end position="129"/>
    </location>
</feature>
<sequence>VFQEKLALITTCIGFKVGRLPVRYLGVPLVSRKLSQSDCVVLTNRILGRFHEWSTKNLSYAGTLQLIKVVIFSVQAYWSHQFLMLKSVLKKAMGSWRKELAWAILKLKGKSLLVAILKLAWSAYLYVIWRQRNKRYFGAPFLTKDVVLMQIKEIVRAHFGGIPINRIDLVYVSLYASCSIIG</sequence>
<evidence type="ECO:0000313" key="2">
    <source>
        <dbReference type="EMBL" id="MBA0796167.1"/>
    </source>
</evidence>
<gene>
    <name evidence="2" type="ORF">Gohar_006961</name>
</gene>
<evidence type="ECO:0008006" key="4">
    <source>
        <dbReference type="Google" id="ProtNLM"/>
    </source>
</evidence>
<protein>
    <recommendedName>
        <fullName evidence="4">Reverse transcriptase</fullName>
    </recommendedName>
</protein>
<evidence type="ECO:0000256" key="1">
    <source>
        <dbReference type="SAM" id="Phobius"/>
    </source>
</evidence>
<feature type="non-terminal residue" evidence="2">
    <location>
        <position position="1"/>
    </location>
</feature>
<keyword evidence="3" id="KW-1185">Reference proteome</keyword>
<dbReference type="Proteomes" id="UP000593560">
    <property type="component" value="Unassembled WGS sequence"/>
</dbReference>
<keyword evidence="1" id="KW-0472">Membrane</keyword>
<evidence type="ECO:0000313" key="3">
    <source>
        <dbReference type="Proteomes" id="UP000593560"/>
    </source>
</evidence>
<name>A0A7J9GF14_9ROSI</name>
<dbReference type="EMBL" id="JABFAD010000004">
    <property type="protein sequence ID" value="MBA0796167.1"/>
    <property type="molecule type" value="Genomic_DNA"/>
</dbReference>
<accession>A0A7J9GF14</accession>
<feature type="transmembrane region" description="Helical" evidence="1">
    <location>
        <begin position="58"/>
        <end position="78"/>
    </location>
</feature>
<keyword evidence="1" id="KW-0812">Transmembrane</keyword>
<reference evidence="2 3" key="1">
    <citation type="journal article" date="2019" name="Genome Biol. Evol.">
        <title>Insights into the evolution of the New World diploid cottons (Gossypium, subgenus Houzingenia) based on genome sequencing.</title>
        <authorList>
            <person name="Grover C.E."/>
            <person name="Arick M.A. 2nd"/>
            <person name="Thrash A."/>
            <person name="Conover J.L."/>
            <person name="Sanders W.S."/>
            <person name="Peterson D.G."/>
            <person name="Frelichowski J.E."/>
            <person name="Scheffler J.A."/>
            <person name="Scheffler B.E."/>
            <person name="Wendel J.F."/>
        </authorList>
    </citation>
    <scope>NUCLEOTIDE SEQUENCE [LARGE SCALE GENOMIC DNA]</scope>
    <source>
        <strain evidence="2">0</strain>
        <tissue evidence="2">Leaf</tissue>
    </source>
</reference>
<dbReference type="PANTHER" id="PTHR33116">
    <property type="entry name" value="REVERSE TRANSCRIPTASE ZINC-BINDING DOMAIN-CONTAINING PROTEIN-RELATED-RELATED"/>
    <property type="match status" value="1"/>
</dbReference>
<dbReference type="OrthoDB" id="997239at2759"/>
<organism evidence="2 3">
    <name type="scientific">Gossypium harknessii</name>
    <dbReference type="NCBI Taxonomy" id="34285"/>
    <lineage>
        <taxon>Eukaryota</taxon>
        <taxon>Viridiplantae</taxon>
        <taxon>Streptophyta</taxon>
        <taxon>Embryophyta</taxon>
        <taxon>Tracheophyta</taxon>
        <taxon>Spermatophyta</taxon>
        <taxon>Magnoliopsida</taxon>
        <taxon>eudicotyledons</taxon>
        <taxon>Gunneridae</taxon>
        <taxon>Pentapetalae</taxon>
        <taxon>rosids</taxon>
        <taxon>malvids</taxon>
        <taxon>Malvales</taxon>
        <taxon>Malvaceae</taxon>
        <taxon>Malvoideae</taxon>
        <taxon>Gossypium</taxon>
    </lineage>
</organism>
<dbReference type="PANTHER" id="PTHR33116:SF84">
    <property type="entry name" value="RNA-DIRECTED DNA POLYMERASE"/>
    <property type="match status" value="1"/>
</dbReference>